<sequence>MKNIVKYGKYQRIQTALSPRAILPNRARKPRDSAISGPSGQAGQVKRELELLGMAIIDVDTHAGFHLDTCHALTDACKKELRYCFTHILQQLIKPGRALPNQT</sequence>
<reference evidence="2 3" key="1">
    <citation type="submission" date="2018-10" db="EMBL/GenBank/DDBJ databases">
        <title>Sinomicrobium pectinilyticum sp. nov., a pectinase-producing bacterium isolated from alkaline and saline soil, and emended description of the genus Sinomicrobium.</title>
        <authorList>
            <person name="Cheng B."/>
            <person name="Li C."/>
            <person name="Lai Q."/>
            <person name="Du M."/>
            <person name="Shao Z."/>
            <person name="Xu P."/>
            <person name="Yang C."/>
        </authorList>
    </citation>
    <scope>NUCLEOTIDE SEQUENCE [LARGE SCALE GENOMIC DNA]</scope>
    <source>
        <strain evidence="2 3">5DNS001</strain>
    </source>
</reference>
<proteinExistence type="predicted"/>
<evidence type="ECO:0000313" key="3">
    <source>
        <dbReference type="Proteomes" id="UP000267469"/>
    </source>
</evidence>
<evidence type="ECO:0000313" key="2">
    <source>
        <dbReference type="EMBL" id="RNL84477.1"/>
    </source>
</evidence>
<evidence type="ECO:0000256" key="1">
    <source>
        <dbReference type="SAM" id="MobiDB-lite"/>
    </source>
</evidence>
<organism evidence="2 3">
    <name type="scientific">Sinomicrobium pectinilyticum</name>
    <dbReference type="NCBI Taxonomy" id="1084421"/>
    <lineage>
        <taxon>Bacteria</taxon>
        <taxon>Pseudomonadati</taxon>
        <taxon>Bacteroidota</taxon>
        <taxon>Flavobacteriia</taxon>
        <taxon>Flavobacteriales</taxon>
        <taxon>Flavobacteriaceae</taxon>
        <taxon>Sinomicrobium</taxon>
    </lineage>
</organism>
<feature type="region of interest" description="Disordered" evidence="1">
    <location>
        <begin position="23"/>
        <end position="43"/>
    </location>
</feature>
<accession>A0A3N0E9H2</accession>
<name>A0A3N0E9H2_SINP1</name>
<dbReference type="AlphaFoldDB" id="A0A3N0E9H2"/>
<dbReference type="EMBL" id="RJTM01000096">
    <property type="protein sequence ID" value="RNL84477.1"/>
    <property type="molecule type" value="Genomic_DNA"/>
</dbReference>
<dbReference type="OrthoDB" id="634338at2"/>
<dbReference type="RefSeq" id="WP_123216581.1">
    <property type="nucleotide sequence ID" value="NZ_RJTM01000096.1"/>
</dbReference>
<dbReference type="Proteomes" id="UP000267469">
    <property type="component" value="Unassembled WGS sequence"/>
</dbReference>
<protein>
    <submittedName>
        <fullName evidence="2">Uncharacterized protein</fullName>
    </submittedName>
</protein>
<gene>
    <name evidence="2" type="ORF">ED312_13685</name>
</gene>
<comment type="caution">
    <text evidence="2">The sequence shown here is derived from an EMBL/GenBank/DDBJ whole genome shotgun (WGS) entry which is preliminary data.</text>
</comment>
<keyword evidence="3" id="KW-1185">Reference proteome</keyword>